<dbReference type="CDD" id="cd22954">
    <property type="entry name" value="PLL_lectin"/>
    <property type="match status" value="1"/>
</dbReference>
<dbReference type="Proteomes" id="UP000037179">
    <property type="component" value="Unassembled WGS sequence"/>
</dbReference>
<dbReference type="Gene3D" id="2.120.10.70">
    <property type="entry name" value="Fucose-specific lectin"/>
    <property type="match status" value="2"/>
</dbReference>
<proteinExistence type="predicted"/>
<reference evidence="2 3" key="2">
    <citation type="journal article" date="2016" name="Genome Announc.">
        <title>Draft Genome Sequence of Erythromycin- and Oxytetracycline-Sensitive Nocardia seriolae Strain U-1 (NBRC 110359).</title>
        <authorList>
            <person name="Imajoh M."/>
            <person name="Sukeda M."/>
            <person name="Shimizu M."/>
            <person name="Yamane J."/>
            <person name="Ohnishi K."/>
            <person name="Oshima S."/>
        </authorList>
    </citation>
    <scope>NUCLEOTIDE SEQUENCE [LARGE SCALE GENOMIC DNA]</scope>
    <source>
        <strain evidence="2 3">U-1</strain>
    </source>
</reference>
<dbReference type="SUPFAM" id="SSF89372">
    <property type="entry name" value="Fucose-specific lectin"/>
    <property type="match status" value="2"/>
</dbReference>
<dbReference type="Pfam" id="PF26607">
    <property type="entry name" value="DUF8189"/>
    <property type="match status" value="2"/>
</dbReference>
<evidence type="ECO:0000313" key="3">
    <source>
        <dbReference type="Proteomes" id="UP000037179"/>
    </source>
</evidence>
<accession>A0ABC9Z6E2</accession>
<protein>
    <recommendedName>
        <fullName evidence="1">PLL-like beta propeller domain-containing protein</fullName>
    </recommendedName>
</protein>
<organism evidence="2 3">
    <name type="scientific">Nocardia seriolae</name>
    <dbReference type="NCBI Taxonomy" id="37332"/>
    <lineage>
        <taxon>Bacteria</taxon>
        <taxon>Bacillati</taxon>
        <taxon>Actinomycetota</taxon>
        <taxon>Actinomycetes</taxon>
        <taxon>Mycobacteriales</taxon>
        <taxon>Nocardiaceae</taxon>
        <taxon>Nocardia</taxon>
    </lineage>
</organism>
<dbReference type="InterPro" id="IPR058502">
    <property type="entry name" value="PLL-like_beta-prop"/>
</dbReference>
<evidence type="ECO:0000313" key="2">
    <source>
        <dbReference type="EMBL" id="GAP32970.1"/>
    </source>
</evidence>
<comment type="caution">
    <text evidence="2">The sequence shown here is derived from an EMBL/GenBank/DDBJ whole genome shotgun (WGS) entry which is preliminary data.</text>
</comment>
<sequence length="342" mass="36906">MATPGTAWGNFQSLGGSLANDPAVTNFPDGRLIVFAEGAGNTLWYIWQNRDLNWNNWKQMSGAVISGTPAVMAGKDGLVRVFWRSPSSELFTATHDNVYGSLTQAPLRLTTGAAGDPVTAMNADGRMMVFYRGNDDSVWCIAQKSVSYGPPTYEGWLVSISLGGRIKGVPAAVLSPDGRVRVYVRGSDDNLWVAQQPQPDSATWNTFQQIGTGMSSDPKAARDADGRIRVCWRGSNGAGWALVQQADYNTYKAQATLNGGLLSPPNPMLAIDGRLELFVTGTDSSSWVAEQTAVNQDSFADWITLKGGILGSTIPARNMDGRLSAFVRGTDNAIWYAPQNWI</sequence>
<reference evidence="3" key="1">
    <citation type="submission" date="2015-07" db="EMBL/GenBank/DDBJ databases">
        <title>Nocardia seriolae U-1 whole genome shotgun sequence.</title>
        <authorList>
            <person name="Imajoh M."/>
            <person name="Fukumoto Y."/>
            <person name="Sukeda M."/>
            <person name="Yamane J."/>
            <person name="Yamasaki K."/>
            <person name="Shimizu M."/>
            <person name="Ohnishi K."/>
            <person name="Oshima S."/>
        </authorList>
    </citation>
    <scope>NUCLEOTIDE SEQUENCE [LARGE SCALE GENOMIC DNA]</scope>
    <source>
        <strain evidence="3">U-1</strain>
    </source>
</reference>
<dbReference type="AlphaFoldDB" id="A0ABC9Z6E2"/>
<evidence type="ECO:0000259" key="1">
    <source>
        <dbReference type="Pfam" id="PF26607"/>
    </source>
</evidence>
<feature type="domain" description="PLL-like beta propeller" evidence="1">
    <location>
        <begin position="3"/>
        <end position="145"/>
    </location>
</feature>
<feature type="domain" description="PLL-like beta propeller" evidence="1">
    <location>
        <begin position="153"/>
        <end position="339"/>
    </location>
</feature>
<dbReference type="EMBL" id="BBYQ01000196">
    <property type="protein sequence ID" value="GAP32970.1"/>
    <property type="molecule type" value="Genomic_DNA"/>
</dbReference>
<name>A0ABC9Z6E2_9NOCA</name>
<keyword evidence="3" id="KW-1185">Reference proteome</keyword>
<gene>
    <name evidence="2" type="ORF">NSK11_contig00196-0005</name>
</gene>